<dbReference type="PANTHER" id="PTHR31751:SF42">
    <property type="entry name" value="PROTEIN CBG10204"/>
    <property type="match status" value="1"/>
</dbReference>
<dbReference type="AlphaFoldDB" id="A0A147BJY9"/>
<dbReference type="PANTHER" id="PTHR31751">
    <property type="entry name" value="SI:CH211-108C17.2-RELATED-RELATED"/>
    <property type="match status" value="1"/>
</dbReference>
<protein>
    <submittedName>
        <fullName evidence="2">Putative kolobok-1 nv</fullName>
    </submittedName>
</protein>
<accession>A0A147BJY9</accession>
<feature type="compositionally biased region" description="Acidic residues" evidence="1">
    <location>
        <begin position="27"/>
        <end position="38"/>
    </location>
</feature>
<feature type="region of interest" description="Disordered" evidence="1">
    <location>
        <begin position="16"/>
        <end position="46"/>
    </location>
</feature>
<evidence type="ECO:0000313" key="2">
    <source>
        <dbReference type="EMBL" id="JAR91061.1"/>
    </source>
</evidence>
<sequence length="523" mass="59560">MDETDCALDEGHEICRQSSKDPPFCPEEWDMDESDDETSAPRQPPKPEQIYEAKFLVFDSCLRELLDRCLVCGAPECKVKLDFVGTMVRAEVTCPLSHSRTWRSQPVLNRKPMGNISVCSAILFSGSSPTKVLRLFSFMNMQSLQKTQYFEFQRCYLLPAVTEVWQFEQATLLDDLQAKRLCLAGDGRADTPGHSADFGTYTLLETSTNRVLHTELVKSTEVSSSNRMETEGMERSLNYLRAQDMSVGTLVTDRHSEGKAALRKYHPDITHQFDVWHVAKGVNKKIVAVARAKKHGVLLKWIKTIIRHLHWCARTSDGDGKLVLAKWVSLIRHMINVHEHPDPLHPACEHGKISDRLWLEEGTETFKKLEAILMAPHLLRDIPFLSPKEQTFGLESFHAVLIHFAPKSSKFLYEGMLARTYIAALHFNHNADRDVLIDEDGNARFHQKCSKADRRWTVVPAKEAVTYDYVQKLIDAVLGCLVRWPTYAIAEKAAYRQSHDTLSSKCGVKPQLEDAIARHRSRF</sequence>
<reference evidence="2" key="1">
    <citation type="journal article" date="2018" name="PLoS Negl. Trop. Dis.">
        <title>Sialome diversity of ticks revealed by RNAseq of single tick salivary glands.</title>
        <authorList>
            <person name="Perner J."/>
            <person name="Kropackova S."/>
            <person name="Kopacek P."/>
            <person name="Ribeiro J.M."/>
        </authorList>
    </citation>
    <scope>NUCLEOTIDE SEQUENCE</scope>
    <source>
        <strain evidence="2">Siblings of single egg batch collected in Ceske Budejovice</strain>
        <tissue evidence="2">Salivary glands</tissue>
    </source>
</reference>
<proteinExistence type="predicted"/>
<dbReference type="EMBL" id="GEGO01004343">
    <property type="protein sequence ID" value="JAR91061.1"/>
    <property type="molecule type" value="Transcribed_RNA"/>
</dbReference>
<name>A0A147BJY9_IXORI</name>
<organism evidence="2">
    <name type="scientific">Ixodes ricinus</name>
    <name type="common">Common tick</name>
    <name type="synonym">Acarus ricinus</name>
    <dbReference type="NCBI Taxonomy" id="34613"/>
    <lineage>
        <taxon>Eukaryota</taxon>
        <taxon>Metazoa</taxon>
        <taxon>Ecdysozoa</taxon>
        <taxon>Arthropoda</taxon>
        <taxon>Chelicerata</taxon>
        <taxon>Arachnida</taxon>
        <taxon>Acari</taxon>
        <taxon>Parasitiformes</taxon>
        <taxon>Ixodida</taxon>
        <taxon>Ixodoidea</taxon>
        <taxon>Ixodidae</taxon>
        <taxon>Ixodinae</taxon>
        <taxon>Ixodes</taxon>
    </lineage>
</organism>
<evidence type="ECO:0000256" key="1">
    <source>
        <dbReference type="SAM" id="MobiDB-lite"/>
    </source>
</evidence>